<dbReference type="InterPro" id="IPR004345">
    <property type="entry name" value="TB2_DP1_HVA22"/>
</dbReference>
<dbReference type="InterPro" id="IPR013087">
    <property type="entry name" value="Znf_C2H2_type"/>
</dbReference>
<comment type="caution">
    <text evidence="3">The sequence shown here is derived from an EMBL/GenBank/DDBJ whole genome shotgun (WGS) entry which is preliminary data.</text>
</comment>
<accession>A0AAW2MW12</accession>
<dbReference type="PANTHER" id="PTHR47487">
    <property type="entry name" value="OS06G0651300 PROTEIN-RELATED"/>
    <property type="match status" value="1"/>
</dbReference>
<protein>
    <recommendedName>
        <fullName evidence="2">U1-type domain-containing protein</fullName>
    </recommendedName>
</protein>
<feature type="compositionally biased region" description="Polar residues" evidence="1">
    <location>
        <begin position="302"/>
        <end position="314"/>
    </location>
</feature>
<dbReference type="EMBL" id="JACGWJ010000021">
    <property type="protein sequence ID" value="KAL0335038.1"/>
    <property type="molecule type" value="Genomic_DNA"/>
</dbReference>
<dbReference type="InterPro" id="IPR003604">
    <property type="entry name" value="Matrin/U1-like-C_Znf_C2H2"/>
</dbReference>
<dbReference type="SMART" id="SM00451">
    <property type="entry name" value="ZnF_U1"/>
    <property type="match status" value="1"/>
</dbReference>
<dbReference type="GO" id="GO:0008270">
    <property type="term" value="F:zinc ion binding"/>
    <property type="evidence" value="ECO:0007669"/>
    <property type="project" value="InterPro"/>
</dbReference>
<dbReference type="Pfam" id="PF12874">
    <property type="entry name" value="zf-met"/>
    <property type="match status" value="1"/>
</dbReference>
<feature type="compositionally biased region" description="Polar residues" evidence="1">
    <location>
        <begin position="161"/>
        <end position="182"/>
    </location>
</feature>
<evidence type="ECO:0000259" key="2">
    <source>
        <dbReference type="SMART" id="SM00451"/>
    </source>
</evidence>
<proteinExistence type="predicted"/>
<feature type="region of interest" description="Disordered" evidence="1">
    <location>
        <begin position="160"/>
        <end position="192"/>
    </location>
</feature>
<name>A0AAW2MW12_SESRA</name>
<gene>
    <name evidence="3" type="ORF">Sradi_4715700</name>
</gene>
<dbReference type="GO" id="GO:0003676">
    <property type="term" value="F:nucleic acid binding"/>
    <property type="evidence" value="ECO:0007669"/>
    <property type="project" value="InterPro"/>
</dbReference>
<reference evidence="3" key="2">
    <citation type="journal article" date="2024" name="Plant">
        <title>Genomic evolution and insights into agronomic trait innovations of Sesamum species.</title>
        <authorList>
            <person name="Miao H."/>
            <person name="Wang L."/>
            <person name="Qu L."/>
            <person name="Liu H."/>
            <person name="Sun Y."/>
            <person name="Le M."/>
            <person name="Wang Q."/>
            <person name="Wei S."/>
            <person name="Zheng Y."/>
            <person name="Lin W."/>
            <person name="Duan Y."/>
            <person name="Cao H."/>
            <person name="Xiong S."/>
            <person name="Wang X."/>
            <person name="Wei L."/>
            <person name="Li C."/>
            <person name="Ma Q."/>
            <person name="Ju M."/>
            <person name="Zhao R."/>
            <person name="Li G."/>
            <person name="Mu C."/>
            <person name="Tian Q."/>
            <person name="Mei H."/>
            <person name="Zhang T."/>
            <person name="Gao T."/>
            <person name="Zhang H."/>
        </authorList>
    </citation>
    <scope>NUCLEOTIDE SEQUENCE</scope>
    <source>
        <strain evidence="3">G02</strain>
    </source>
</reference>
<dbReference type="AlphaFoldDB" id="A0AAW2MW12"/>
<dbReference type="Pfam" id="PF03134">
    <property type="entry name" value="TB2_DP1_HVA22"/>
    <property type="match status" value="1"/>
</dbReference>
<evidence type="ECO:0000256" key="1">
    <source>
        <dbReference type="SAM" id="MobiDB-lite"/>
    </source>
</evidence>
<evidence type="ECO:0000313" key="3">
    <source>
        <dbReference type="EMBL" id="KAL0335038.1"/>
    </source>
</evidence>
<sequence>MQALYCFNFSVRVYFVKSLSWIPFWSSLKLIATFWLVVPRFRGACHAYRRLISLCLFADVHSVIDRWPVEIQAVIDRFYKAKEGKLRNTETFSDVVEKYIKENGAEALEKLIASKMEEPDAVQEDHEALEAAEKTASTEVKPLKEPDAFLKDFKTLDATEKTASTEAQPVQSAEPSTNTWTPKETDAASEVKETKRVQQKWICALCQVTATSEKMLNSHLGGRKHKSMIECLKKSKLDAESTASSTSAAGKSSRRSAESVKGKSKVGEGSQQKSWKKTEERVRNRCLVTSRTRANRSRMVLPTSNLQHGVQSVM</sequence>
<reference evidence="3" key="1">
    <citation type="submission" date="2020-06" db="EMBL/GenBank/DDBJ databases">
        <authorList>
            <person name="Li T."/>
            <person name="Hu X."/>
            <person name="Zhang T."/>
            <person name="Song X."/>
            <person name="Zhang H."/>
            <person name="Dai N."/>
            <person name="Sheng W."/>
            <person name="Hou X."/>
            <person name="Wei L."/>
        </authorList>
    </citation>
    <scope>NUCLEOTIDE SEQUENCE</scope>
    <source>
        <strain evidence="3">G02</strain>
        <tissue evidence="3">Leaf</tissue>
    </source>
</reference>
<dbReference type="SUPFAM" id="SSF57667">
    <property type="entry name" value="beta-beta-alpha zinc fingers"/>
    <property type="match status" value="1"/>
</dbReference>
<feature type="compositionally biased region" description="Basic and acidic residues" evidence="1">
    <location>
        <begin position="183"/>
        <end position="192"/>
    </location>
</feature>
<feature type="region of interest" description="Disordered" evidence="1">
    <location>
        <begin position="236"/>
        <end position="314"/>
    </location>
</feature>
<dbReference type="InterPro" id="IPR036236">
    <property type="entry name" value="Znf_C2H2_sf"/>
</dbReference>
<feature type="compositionally biased region" description="Low complexity" evidence="1">
    <location>
        <begin position="240"/>
        <end position="251"/>
    </location>
</feature>
<organism evidence="3">
    <name type="scientific">Sesamum radiatum</name>
    <name type="common">Black benniseed</name>
    <dbReference type="NCBI Taxonomy" id="300843"/>
    <lineage>
        <taxon>Eukaryota</taxon>
        <taxon>Viridiplantae</taxon>
        <taxon>Streptophyta</taxon>
        <taxon>Embryophyta</taxon>
        <taxon>Tracheophyta</taxon>
        <taxon>Spermatophyta</taxon>
        <taxon>Magnoliopsida</taxon>
        <taxon>eudicotyledons</taxon>
        <taxon>Gunneridae</taxon>
        <taxon>Pentapetalae</taxon>
        <taxon>asterids</taxon>
        <taxon>lamiids</taxon>
        <taxon>Lamiales</taxon>
        <taxon>Pedaliaceae</taxon>
        <taxon>Sesamum</taxon>
    </lineage>
</organism>
<feature type="domain" description="U1-type" evidence="2">
    <location>
        <begin position="198"/>
        <end position="232"/>
    </location>
</feature>
<dbReference type="Gene3D" id="3.30.160.60">
    <property type="entry name" value="Classic Zinc Finger"/>
    <property type="match status" value="1"/>
</dbReference>
<dbReference type="PANTHER" id="PTHR47487:SF16">
    <property type="entry name" value="C2H2-TYPE DOMAIN-CONTAINING PROTEIN"/>
    <property type="match status" value="1"/>
</dbReference>